<dbReference type="EMBL" id="CP089984">
    <property type="protein sequence ID" value="WXB18107.1"/>
    <property type="molecule type" value="Genomic_DNA"/>
</dbReference>
<evidence type="ECO:0000313" key="1">
    <source>
        <dbReference type="EMBL" id="WXB18107.1"/>
    </source>
</evidence>
<dbReference type="RefSeq" id="WP_394827748.1">
    <property type="nucleotide sequence ID" value="NZ_CP089984.1"/>
</dbReference>
<protein>
    <recommendedName>
        <fullName evidence="3">CoF synthetase</fullName>
    </recommendedName>
</protein>
<dbReference type="Proteomes" id="UP001370348">
    <property type="component" value="Chromosome"/>
</dbReference>
<gene>
    <name evidence="1" type="ORF">LZC94_12705</name>
</gene>
<dbReference type="PANTHER" id="PTHR36932:SF1">
    <property type="entry name" value="CAPSULAR POLYSACCHARIDE BIOSYNTHESIS PROTEIN"/>
    <property type="match status" value="1"/>
</dbReference>
<evidence type="ECO:0008006" key="3">
    <source>
        <dbReference type="Google" id="ProtNLM"/>
    </source>
</evidence>
<reference evidence="1 2" key="1">
    <citation type="submission" date="2021-12" db="EMBL/GenBank/DDBJ databases">
        <title>Discovery of the Pendulisporaceae a myxobacterial family with distinct sporulation behavior and unique specialized metabolism.</title>
        <authorList>
            <person name="Garcia R."/>
            <person name="Popoff A."/>
            <person name="Bader C.D."/>
            <person name="Loehr J."/>
            <person name="Walesch S."/>
            <person name="Walt C."/>
            <person name="Boldt J."/>
            <person name="Bunk B."/>
            <person name="Haeckl F.J.F.P.J."/>
            <person name="Gunesch A.P."/>
            <person name="Birkelbach J."/>
            <person name="Nuebel U."/>
            <person name="Pietschmann T."/>
            <person name="Bach T."/>
            <person name="Mueller R."/>
        </authorList>
    </citation>
    <scope>NUCLEOTIDE SEQUENCE [LARGE SCALE GENOMIC DNA]</scope>
    <source>
        <strain evidence="1 2">MSr11954</strain>
    </source>
</reference>
<keyword evidence="2" id="KW-1185">Reference proteome</keyword>
<dbReference type="Gene3D" id="3.40.50.12780">
    <property type="entry name" value="N-terminal domain of ligase-like"/>
    <property type="match status" value="1"/>
</dbReference>
<sequence length="473" mass="52758">MIDRGESEQHLQPLKTTPESTFAIFRDVRKARKEGPEGVSRRQRARLRELIAYVRAHSPYYRELYADLPASLDDVRPLPVTNKQKLSERFDDWVTDRELTLAKVRAHADDPDKVGQKLHGKYTVTTSSGTTGRRAFFLMSEETKTVGGLLVLRAMSSVLSTWKVLKILTASGRTAMLVPTGGHFGSHVLATQKRDASARRKRSMRIFPVTTPMPELVEQLTAFQPTYVECYPTVALLLTGEREAGRLAIAPEFLAICGEGLTENEYARMRAAFGTTVLDLYGANEFPGLMIKCPEGWYHLHDDWMIFEPVDAHYQPTPPGERSHTVLVTVLYRREQPILRYDIGDSILVRPDPCPCGNPFQAIKVNGRVPIMLHFPTPGGEVRTLSSFVVSLQIELAGGVELFQIVQTAPETLRVRLQPRAGADPEKVWRDAHLALSSMLTKHGLAHVAIERGTEPPELSPGGKLQSVIPLGR</sequence>
<accession>A0ABZ2M504</accession>
<name>A0ABZ2M504_9BACT</name>
<dbReference type="InterPro" id="IPR042099">
    <property type="entry name" value="ANL_N_sf"/>
</dbReference>
<organism evidence="1 2">
    <name type="scientific">Pendulispora albinea</name>
    <dbReference type="NCBI Taxonomy" id="2741071"/>
    <lineage>
        <taxon>Bacteria</taxon>
        <taxon>Pseudomonadati</taxon>
        <taxon>Myxococcota</taxon>
        <taxon>Myxococcia</taxon>
        <taxon>Myxococcales</taxon>
        <taxon>Sorangiineae</taxon>
        <taxon>Pendulisporaceae</taxon>
        <taxon>Pendulispora</taxon>
    </lineage>
</organism>
<proteinExistence type="predicted"/>
<dbReference type="PANTHER" id="PTHR36932">
    <property type="entry name" value="CAPSULAR POLYSACCHARIDE BIOSYNTHESIS PROTEIN"/>
    <property type="match status" value="1"/>
</dbReference>
<evidence type="ECO:0000313" key="2">
    <source>
        <dbReference type="Proteomes" id="UP001370348"/>
    </source>
</evidence>
<dbReference type="SUPFAM" id="SSF56801">
    <property type="entry name" value="Acetyl-CoA synthetase-like"/>
    <property type="match status" value="1"/>
</dbReference>
<dbReference type="InterPro" id="IPR053158">
    <property type="entry name" value="CapK_Type1_Caps_Biosynth"/>
</dbReference>